<dbReference type="OrthoDB" id="388837at2759"/>
<gene>
    <name evidence="2" type="ORF">PVP01_0005190</name>
</gene>
<name>A0A565A4P6_PLAVI</name>
<feature type="region of interest" description="Disordered" evidence="1">
    <location>
        <begin position="222"/>
        <end position="270"/>
    </location>
</feature>
<protein>
    <submittedName>
        <fullName evidence="2">VIR protein</fullName>
    </submittedName>
</protein>
<dbReference type="AlphaFoldDB" id="A0A565A4P6"/>
<dbReference type="VEuPathDB" id="PlasmoDB:PVX_104690"/>
<evidence type="ECO:0000313" key="2">
    <source>
        <dbReference type="EMBL" id="VUZ99805.1"/>
    </source>
</evidence>
<proteinExistence type="predicted"/>
<reference evidence="2" key="1">
    <citation type="submission" date="2016-07" db="EMBL/GenBank/DDBJ databases">
        <authorList>
            <consortium name="Pathogen Informatics"/>
        </authorList>
    </citation>
    <scope>NUCLEOTIDE SEQUENCE</scope>
</reference>
<accession>A0A565A4P6</accession>
<sequence length="368" mass="42447">MSIPFNVLYNSDKNGVASVLPSDGRNINIIKGVNFGKILGYIQSNDMNSIESWVEGYENILSEYLHKKEKSWKKITDLDKYCTNLNYIIDFIVQGLYNLNEIDKIRWTNRVEYISMDTLLKYPLLKCRRNLKNYENKDLFFKKLMLDLCEDIAHIKNRKKIIKDKKCPLILSRLQYRKKTLMDHFHSYYHKSRFYQDSQCSIDFIHRNLSDIRCNKIREKPNITGASEGSKVTAPPSAERAKQHAEEEASETEVLQDPGHDDSDNPELVDPFPENLKFSLPVNDDPPKLDTTYAAASLAGISLFGTILYKYGPFRSRLNSLRGAINGSNIFPLDNNVYDANTINNFEYLQIGIPNDEYQVGYGSVTDY</sequence>
<organism evidence="2">
    <name type="scientific">Plasmodium vivax</name>
    <name type="common">malaria parasite P. vivax</name>
    <dbReference type="NCBI Taxonomy" id="5855"/>
    <lineage>
        <taxon>Eukaryota</taxon>
        <taxon>Sar</taxon>
        <taxon>Alveolata</taxon>
        <taxon>Apicomplexa</taxon>
        <taxon>Aconoidasida</taxon>
        <taxon>Haemosporida</taxon>
        <taxon>Plasmodiidae</taxon>
        <taxon>Plasmodium</taxon>
        <taxon>Plasmodium (Plasmodium)</taxon>
    </lineage>
</organism>
<dbReference type="VEuPathDB" id="PlasmoDB:PVP01_0005190"/>
<evidence type="ECO:0000256" key="1">
    <source>
        <dbReference type="SAM" id="MobiDB-lite"/>
    </source>
</evidence>
<dbReference type="VEuPathDB" id="PlasmoDB:PVW1_120007600"/>
<dbReference type="VEuPathDB" id="PlasmoDB:PVPAM_050006500"/>
<dbReference type="Proteomes" id="UP000220605">
    <property type="component" value="Unassembled WGS sequence"/>
</dbReference>
<dbReference type="EMBL" id="FLZR02000014">
    <property type="protein sequence ID" value="VUZ99805.1"/>
    <property type="molecule type" value="Genomic_DNA"/>
</dbReference>